<dbReference type="AlphaFoldDB" id="A0A8H7GVR5"/>
<proteinExistence type="predicted"/>
<protein>
    <submittedName>
        <fullName evidence="1">Uncharacterized protein</fullName>
    </submittedName>
</protein>
<reference evidence="1" key="1">
    <citation type="submission" date="2020-10" db="EMBL/GenBank/DDBJ databases">
        <title>The Whole-Genome Sequence of Metschnikowia persimmonesis, a Novel Endophytic Yeast Species Isolated from Medicinal Plant Diospyros kaki Thumb.</title>
        <authorList>
            <person name="Rahmat E."/>
            <person name="Kang Y."/>
        </authorList>
    </citation>
    <scope>NUCLEOTIDE SEQUENCE</scope>
    <source>
        <strain evidence="1">KIOM G15050</strain>
    </source>
</reference>
<dbReference type="EMBL" id="JACBPP010000002">
    <property type="protein sequence ID" value="KAF8003827.1"/>
    <property type="molecule type" value="Genomic_DNA"/>
</dbReference>
<sequence length="75" mass="8081">MDALAGRELLHVNGDRMRNSLATSWNDEKLIDCHEENADNESSIAGLFDPCSSLRSFEASCVDKACDSSSRAGCG</sequence>
<keyword evidence="2" id="KW-1185">Reference proteome</keyword>
<gene>
    <name evidence="1" type="ORF">HF325_001275</name>
</gene>
<dbReference type="Proteomes" id="UP000649328">
    <property type="component" value="Unassembled WGS sequence"/>
</dbReference>
<evidence type="ECO:0000313" key="2">
    <source>
        <dbReference type="Proteomes" id="UP000649328"/>
    </source>
</evidence>
<organism evidence="1 2">
    <name type="scientific">Metschnikowia pulcherrima</name>
    <dbReference type="NCBI Taxonomy" id="27326"/>
    <lineage>
        <taxon>Eukaryota</taxon>
        <taxon>Fungi</taxon>
        <taxon>Dikarya</taxon>
        <taxon>Ascomycota</taxon>
        <taxon>Saccharomycotina</taxon>
        <taxon>Pichiomycetes</taxon>
        <taxon>Metschnikowiaceae</taxon>
        <taxon>Metschnikowia</taxon>
    </lineage>
</organism>
<comment type="caution">
    <text evidence="1">The sequence shown here is derived from an EMBL/GenBank/DDBJ whole genome shotgun (WGS) entry which is preliminary data.</text>
</comment>
<accession>A0A8H7GVR5</accession>
<name>A0A8H7GVR5_9ASCO</name>
<evidence type="ECO:0000313" key="1">
    <source>
        <dbReference type="EMBL" id="KAF8003827.1"/>
    </source>
</evidence>